<keyword evidence="3" id="KW-0732">Signal</keyword>
<dbReference type="AlphaFoldDB" id="A0A517LM26"/>
<keyword evidence="5" id="KW-1185">Reference proteome</keyword>
<feature type="transmembrane region" description="Helical" evidence="2">
    <location>
        <begin position="219"/>
        <end position="244"/>
    </location>
</feature>
<feature type="region of interest" description="Disordered" evidence="1">
    <location>
        <begin position="304"/>
        <end position="364"/>
    </location>
</feature>
<accession>A0A517LM26</accession>
<dbReference type="Proteomes" id="UP000316270">
    <property type="component" value="Chromosome 16"/>
</dbReference>
<reference evidence="4 5" key="1">
    <citation type="submission" date="2019-07" db="EMBL/GenBank/DDBJ databases">
        <title>Finished genome of Venturia effusa.</title>
        <authorList>
            <person name="Young C.A."/>
            <person name="Cox M.P."/>
            <person name="Ganley A.R.D."/>
            <person name="David W.J."/>
        </authorList>
    </citation>
    <scope>NUCLEOTIDE SEQUENCE [LARGE SCALE GENOMIC DNA]</scope>
    <source>
        <strain evidence="5">albino</strain>
    </source>
</reference>
<evidence type="ECO:0008006" key="6">
    <source>
        <dbReference type="Google" id="ProtNLM"/>
    </source>
</evidence>
<keyword evidence="2" id="KW-1133">Transmembrane helix</keyword>
<evidence type="ECO:0000256" key="1">
    <source>
        <dbReference type="SAM" id="MobiDB-lite"/>
    </source>
</evidence>
<keyword evidence="2" id="KW-0812">Transmembrane</keyword>
<dbReference type="STRING" id="50376.A0A517LM26"/>
<dbReference type="OrthoDB" id="5311469at2759"/>
<name>A0A517LM26_9PEZI</name>
<feature type="compositionally biased region" description="Low complexity" evidence="1">
    <location>
        <begin position="252"/>
        <end position="271"/>
    </location>
</feature>
<feature type="chain" id="PRO_5021861288" description="Extracellular membrane protein CFEM domain-containing protein" evidence="3">
    <location>
        <begin position="18"/>
        <end position="364"/>
    </location>
</feature>
<proteinExistence type="predicted"/>
<dbReference type="EMBL" id="CP042200">
    <property type="protein sequence ID" value="QDS76687.1"/>
    <property type="molecule type" value="Genomic_DNA"/>
</dbReference>
<protein>
    <recommendedName>
        <fullName evidence="6">Extracellular membrane protein CFEM domain-containing protein</fullName>
    </recommendedName>
</protein>
<organism evidence="4 5">
    <name type="scientific">Venturia effusa</name>
    <dbReference type="NCBI Taxonomy" id="50376"/>
    <lineage>
        <taxon>Eukaryota</taxon>
        <taxon>Fungi</taxon>
        <taxon>Dikarya</taxon>
        <taxon>Ascomycota</taxon>
        <taxon>Pezizomycotina</taxon>
        <taxon>Dothideomycetes</taxon>
        <taxon>Pleosporomycetidae</taxon>
        <taxon>Venturiales</taxon>
        <taxon>Venturiaceae</taxon>
        <taxon>Venturia</taxon>
    </lineage>
</organism>
<feature type="region of interest" description="Disordered" evidence="1">
    <location>
        <begin position="252"/>
        <end position="272"/>
    </location>
</feature>
<keyword evidence="2" id="KW-0472">Membrane</keyword>
<evidence type="ECO:0000313" key="4">
    <source>
        <dbReference type="EMBL" id="QDS76687.1"/>
    </source>
</evidence>
<evidence type="ECO:0000313" key="5">
    <source>
        <dbReference type="Proteomes" id="UP000316270"/>
    </source>
</evidence>
<sequence length="364" mass="36836">MLLPVLLVFLYLGLVSATARDFSLNPTASRPCLYAATDASACDTSTVPKFNACVCSNGGGFLDSAASCLGPNDSDEVGSVYSIMSRNCGDSSTPIAFTLAKWNAAASLSSSSERITSVITSPSTVNPPASIVAPTTVSVSAVVVTVTQAPASGQTSAVLSFVTLAPGQSTQISILPYTSVSRTETATGTGTGTVVPQTSTGTSSSTAVPSSASKLGTGIIVGIAVGTAVILALLGLGLVLFLCWRNHTIGGSSKSAAGAPPLSGPSGAPAGKYYQRPAIQQVHQYPSPTSPSVAVYSEQAKYNNAYPPAQRPGHEAYDHQSPVSINPPYGRPPAAYTAPPPQGGAVELAGRPGAPTWAHEMPAH</sequence>
<gene>
    <name evidence="4" type="ORF">FKW77_000398</name>
</gene>
<evidence type="ECO:0000256" key="2">
    <source>
        <dbReference type="SAM" id="Phobius"/>
    </source>
</evidence>
<feature type="region of interest" description="Disordered" evidence="1">
    <location>
        <begin position="185"/>
        <end position="208"/>
    </location>
</feature>
<feature type="signal peptide" evidence="3">
    <location>
        <begin position="1"/>
        <end position="17"/>
    </location>
</feature>
<evidence type="ECO:0000256" key="3">
    <source>
        <dbReference type="SAM" id="SignalP"/>
    </source>
</evidence>